<protein>
    <submittedName>
        <fullName evidence="1">Uncharacterized protein</fullName>
    </submittedName>
</protein>
<keyword evidence="2" id="KW-1185">Reference proteome</keyword>
<evidence type="ECO:0000313" key="2">
    <source>
        <dbReference type="Proteomes" id="UP000179441"/>
    </source>
</evidence>
<sequence length="95" mass="10386">MPSVPRTVRPDFGDVFGAYLRQFKPVATVGQGERTSFQGARAAQYLHAPGRAKAIKNVLAAMKSGKLTPELLAYQYLQTLVRMSEPKPPGPWISA</sequence>
<accession>A0A1S1M5Z1</accession>
<reference evidence="1 2" key="1">
    <citation type="submission" date="2016-10" db="EMBL/GenBank/DDBJ databases">
        <title>Evaluation of Human, Veterinary and Environmental Mycobacterium chelonae Isolates by Core Genome Phylogenomic Analysis, Targeted Gene Comparison, and Anti-microbial Susceptibility Patterns: A Tale of Mistaken Identities.</title>
        <authorList>
            <person name="Fogelson S.B."/>
            <person name="Camus A.C."/>
            <person name="Lorenz W."/>
            <person name="Vasireddy R."/>
            <person name="Vasireddy S."/>
            <person name="Smith T."/>
            <person name="Brown-Elliott B.A."/>
            <person name="Wallace R.J.Jr."/>
            <person name="Hasan N.A."/>
            <person name="Reischl U."/>
            <person name="Sanchez S."/>
        </authorList>
    </citation>
    <scope>NUCLEOTIDE SEQUENCE [LARGE SCALE GENOMIC DNA]</scope>
    <source>
        <strain evidence="1 2">15518</strain>
    </source>
</reference>
<proteinExistence type="predicted"/>
<dbReference type="AlphaFoldDB" id="A0A1S1M5Z1"/>
<comment type="caution">
    <text evidence="1">The sequence shown here is derived from an EMBL/GenBank/DDBJ whole genome shotgun (WGS) entry which is preliminary data.</text>
</comment>
<name>A0A1S1M5Z1_MYCCH</name>
<dbReference type="Proteomes" id="UP000179441">
    <property type="component" value="Unassembled WGS sequence"/>
</dbReference>
<organism evidence="1 2">
    <name type="scientific">Mycobacteroides chelonae</name>
    <name type="common">Mycobacterium chelonae</name>
    <dbReference type="NCBI Taxonomy" id="1774"/>
    <lineage>
        <taxon>Bacteria</taxon>
        <taxon>Bacillati</taxon>
        <taxon>Actinomycetota</taxon>
        <taxon>Actinomycetes</taxon>
        <taxon>Mycobacteriales</taxon>
        <taxon>Mycobacteriaceae</taxon>
        <taxon>Mycobacteroides</taxon>
    </lineage>
</organism>
<evidence type="ECO:0000313" key="1">
    <source>
        <dbReference type="EMBL" id="OHU78147.1"/>
    </source>
</evidence>
<gene>
    <name evidence="1" type="ORF">BKG84_06815</name>
</gene>
<dbReference type="EMBL" id="MLIS01000001">
    <property type="protein sequence ID" value="OHU78147.1"/>
    <property type="molecule type" value="Genomic_DNA"/>
</dbReference>